<feature type="signal peptide" evidence="11">
    <location>
        <begin position="1"/>
        <end position="31"/>
    </location>
</feature>
<keyword evidence="6 13" id="KW-0675">Receptor</keyword>
<organism evidence="13 14">
    <name type="scientific">Seminavis robusta</name>
    <dbReference type="NCBI Taxonomy" id="568900"/>
    <lineage>
        <taxon>Eukaryota</taxon>
        <taxon>Sar</taxon>
        <taxon>Stramenopiles</taxon>
        <taxon>Ochrophyta</taxon>
        <taxon>Bacillariophyta</taxon>
        <taxon>Bacillariophyceae</taxon>
        <taxon>Bacillariophycidae</taxon>
        <taxon>Naviculales</taxon>
        <taxon>Naviculaceae</taxon>
        <taxon>Seminavis</taxon>
    </lineage>
</organism>
<keyword evidence="5 10" id="KW-0472">Membrane</keyword>
<feature type="chain" id="PRO_5040409658" evidence="11">
    <location>
        <begin position="32"/>
        <end position="932"/>
    </location>
</feature>
<feature type="transmembrane region" description="Helical" evidence="10">
    <location>
        <begin position="590"/>
        <end position="613"/>
    </location>
</feature>
<evidence type="ECO:0000313" key="14">
    <source>
        <dbReference type="Proteomes" id="UP001153069"/>
    </source>
</evidence>
<dbReference type="Gene3D" id="3.40.190.10">
    <property type="entry name" value="Periplasmic binding protein-like II"/>
    <property type="match status" value="2"/>
</dbReference>
<keyword evidence="7" id="KW-0325">Glycoprotein</keyword>
<feature type="transmembrane region" description="Helical" evidence="10">
    <location>
        <begin position="389"/>
        <end position="411"/>
    </location>
</feature>
<feature type="region of interest" description="Disordered" evidence="9">
    <location>
        <begin position="912"/>
        <end position="932"/>
    </location>
</feature>
<feature type="compositionally biased region" description="Low complexity" evidence="9">
    <location>
        <begin position="890"/>
        <end position="900"/>
    </location>
</feature>
<evidence type="ECO:0000256" key="4">
    <source>
        <dbReference type="ARBA" id="ARBA00023040"/>
    </source>
</evidence>
<keyword evidence="8" id="KW-0807">Transducer</keyword>
<keyword evidence="14" id="KW-1185">Reference proteome</keyword>
<feature type="region of interest" description="Disordered" evidence="9">
    <location>
        <begin position="787"/>
        <end position="900"/>
    </location>
</feature>
<evidence type="ECO:0000256" key="8">
    <source>
        <dbReference type="ARBA" id="ARBA00023224"/>
    </source>
</evidence>
<feature type="transmembrane region" description="Helical" evidence="10">
    <location>
        <begin position="518"/>
        <end position="543"/>
    </location>
</feature>
<feature type="transmembrane region" description="Helical" evidence="10">
    <location>
        <begin position="355"/>
        <end position="377"/>
    </location>
</feature>
<name>A0A9N8DGS2_9STRA</name>
<dbReference type="CDD" id="cd15047">
    <property type="entry name" value="7tmC_GABA-B-like"/>
    <property type="match status" value="1"/>
</dbReference>
<evidence type="ECO:0000256" key="1">
    <source>
        <dbReference type="ARBA" id="ARBA00004141"/>
    </source>
</evidence>
<dbReference type="PANTHER" id="PTHR10519">
    <property type="entry name" value="GABA-B RECEPTOR"/>
    <property type="match status" value="1"/>
</dbReference>
<evidence type="ECO:0000256" key="11">
    <source>
        <dbReference type="SAM" id="SignalP"/>
    </source>
</evidence>
<dbReference type="GO" id="GO:0004965">
    <property type="term" value="F:G protein-coupled GABA receptor activity"/>
    <property type="evidence" value="ECO:0007669"/>
    <property type="project" value="InterPro"/>
</dbReference>
<dbReference type="PROSITE" id="PS50259">
    <property type="entry name" value="G_PROTEIN_RECEP_F3_4"/>
    <property type="match status" value="1"/>
</dbReference>
<evidence type="ECO:0000256" key="6">
    <source>
        <dbReference type="ARBA" id="ARBA00023170"/>
    </source>
</evidence>
<dbReference type="InterPro" id="IPR002455">
    <property type="entry name" value="GPCR3_GABA-B"/>
</dbReference>
<sequence>MMTNSPLPVSSIGTLLSLAVIALASSSEVIAHTNLSSTINLRAAILTKTVPLAFVSNESATRGDDDLSFPMFQGFQPDLLRAIQGVARDIHNVTLSFDITEAPPFAYDASFDLVTEDCNTTVNPQPLEDCNKYDFLVGDFYAFYPRSMRTTFTPSFLTTAAAAVKYIHRTKRDITTLEEAQARQEPICLLSDSFYDVQTLKRYPDMRYRSCPHHAQCLEWLKAEECVLFVEDELQLRHLTVKDPELEVTREKFNENFVLWPMNARLDPHLQRFLVTLIYQAKELGILDSLYDKYFSVNFCPIGKSGPNCDQPCNPSHGISNRFGECVCDSTKWTGDDCSVQAEEDLHMLPTSLKAIAYCLVGINFLMAFCCAVWLAFQRKRAQVKIAQPHLLFLVLLGCVISTSTIIALAQEDEGDGPVPACSVFPWLYSVGFSITFGALFGKIRRIYILTKAAAEMKRVVVSIKETALIVAAILAVDVAILTVWSAVDPLRWTRTVISEDKYGYALESAGQCESDHWVVFAAVIGSFHFLLLCTACYMCYLARHIPNRFTNGKMLAIAMVSNMQIFIVVIPILVILGSDPKTSFFVRAVSIWINDFIIVALLFGNLIYKVYLWDEEVKLRDKLRCSRLDSNQTIQAELRNLAQQMRGPSSRGLTRGMGTHDFKRTTSQCSLESLRRGASQSSLESLKRGASIPTFAGTLSTMGTSVGSNLTASMDFDVSSNHTRKMFTSTGNLALEMVSEDDDECLSSDDDSSSAPTMHDESGVSDGDAVPMERIQTEDFILGLRSSASPTEASSDPSKESPPCDDNQDLREDSTISSSFPDLLDDDDDSDSDSSHHGDEENAQSSQQEEIPTSVQCDEEATAQHEEIPTSVQCDNETTPFSHLPRRGASSLVSSRTTSVRRAAIVSNSLVPEAPPSSCSSPSRTARQQLF</sequence>
<feature type="region of interest" description="Disordered" evidence="9">
    <location>
        <begin position="741"/>
        <end position="772"/>
    </location>
</feature>
<feature type="compositionally biased region" description="Polar residues" evidence="9">
    <location>
        <begin position="787"/>
        <end position="797"/>
    </location>
</feature>
<evidence type="ECO:0000256" key="5">
    <source>
        <dbReference type="ARBA" id="ARBA00023136"/>
    </source>
</evidence>
<feature type="compositionally biased region" description="Acidic residues" evidence="9">
    <location>
        <begin position="741"/>
        <end position="753"/>
    </location>
</feature>
<dbReference type="InterPro" id="IPR017978">
    <property type="entry name" value="GPCR_3_C"/>
</dbReference>
<dbReference type="InterPro" id="IPR000337">
    <property type="entry name" value="GPCR_3"/>
</dbReference>
<comment type="subcellular location">
    <subcellularLocation>
        <location evidence="1">Membrane</location>
        <topology evidence="1">Multi-pass membrane protein</topology>
    </subcellularLocation>
</comment>
<evidence type="ECO:0000256" key="7">
    <source>
        <dbReference type="ARBA" id="ARBA00023180"/>
    </source>
</evidence>
<dbReference type="PRINTS" id="PR00248">
    <property type="entry name" value="GPCRMGR"/>
</dbReference>
<evidence type="ECO:0000259" key="12">
    <source>
        <dbReference type="PROSITE" id="PS50259"/>
    </source>
</evidence>
<evidence type="ECO:0000313" key="13">
    <source>
        <dbReference type="EMBL" id="CAB9502374.1"/>
    </source>
</evidence>
<dbReference type="Proteomes" id="UP001153069">
    <property type="component" value="Unassembled WGS sequence"/>
</dbReference>
<dbReference type="PANTHER" id="PTHR10519:SF20">
    <property type="entry name" value="G-PROTEIN COUPLED RECEPTOR 156-RELATED"/>
    <property type="match status" value="1"/>
</dbReference>
<keyword evidence="11" id="KW-0732">Signal</keyword>
<keyword evidence="3 10" id="KW-1133">Transmembrane helix</keyword>
<comment type="caution">
    <text evidence="13">The sequence shown here is derived from an EMBL/GenBank/DDBJ whole genome shotgun (WGS) entry which is preliminary data.</text>
</comment>
<feature type="compositionally biased region" description="Polar residues" evidence="9">
    <location>
        <begin position="844"/>
        <end position="857"/>
    </location>
</feature>
<evidence type="ECO:0000256" key="10">
    <source>
        <dbReference type="SAM" id="Phobius"/>
    </source>
</evidence>
<dbReference type="GO" id="GO:0038039">
    <property type="term" value="C:G protein-coupled receptor heterodimeric complex"/>
    <property type="evidence" value="ECO:0007669"/>
    <property type="project" value="TreeGrafter"/>
</dbReference>
<evidence type="ECO:0000256" key="2">
    <source>
        <dbReference type="ARBA" id="ARBA00022692"/>
    </source>
</evidence>
<dbReference type="OrthoDB" id="193333at2759"/>
<feature type="compositionally biased region" description="Acidic residues" evidence="9">
    <location>
        <begin position="824"/>
        <end position="833"/>
    </location>
</feature>
<feature type="transmembrane region" description="Helical" evidence="10">
    <location>
        <begin position="555"/>
        <end position="578"/>
    </location>
</feature>
<proteinExistence type="predicted"/>
<feature type="domain" description="G-protein coupled receptors family 3 profile" evidence="12">
    <location>
        <begin position="421"/>
        <end position="617"/>
    </location>
</feature>
<gene>
    <name evidence="13" type="ORF">SEMRO_134_G063580.1</name>
</gene>
<dbReference type="Pfam" id="PF00003">
    <property type="entry name" value="7tm_3"/>
    <property type="match status" value="1"/>
</dbReference>
<protein>
    <submittedName>
        <fullName evidence="13">Acid type B receptor subunit 2</fullName>
    </submittedName>
</protein>
<feature type="compositionally biased region" description="Polar residues" evidence="9">
    <location>
        <begin position="871"/>
        <end position="882"/>
    </location>
</feature>
<evidence type="ECO:0000256" key="9">
    <source>
        <dbReference type="SAM" id="MobiDB-lite"/>
    </source>
</evidence>
<dbReference type="EMBL" id="CAICTM010000133">
    <property type="protein sequence ID" value="CAB9502374.1"/>
    <property type="molecule type" value="Genomic_DNA"/>
</dbReference>
<evidence type="ECO:0000256" key="3">
    <source>
        <dbReference type="ARBA" id="ARBA00022989"/>
    </source>
</evidence>
<keyword evidence="2 10" id="KW-0812">Transmembrane</keyword>
<feature type="transmembrane region" description="Helical" evidence="10">
    <location>
        <begin position="423"/>
        <end position="442"/>
    </location>
</feature>
<dbReference type="SUPFAM" id="SSF53850">
    <property type="entry name" value="Periplasmic binding protein-like II"/>
    <property type="match status" value="1"/>
</dbReference>
<accession>A0A9N8DGS2</accession>
<reference evidence="13" key="1">
    <citation type="submission" date="2020-06" db="EMBL/GenBank/DDBJ databases">
        <authorList>
            <consortium name="Plant Systems Biology data submission"/>
        </authorList>
    </citation>
    <scope>NUCLEOTIDE SEQUENCE</scope>
    <source>
        <strain evidence="13">D6</strain>
    </source>
</reference>
<keyword evidence="4" id="KW-0297">G-protein coupled receptor</keyword>
<dbReference type="AlphaFoldDB" id="A0A9N8DGS2"/>
<feature type="transmembrane region" description="Helical" evidence="10">
    <location>
        <begin position="467"/>
        <end position="488"/>
    </location>
</feature>